<feature type="chain" id="PRO_5046978692" evidence="1">
    <location>
        <begin position="22"/>
        <end position="560"/>
    </location>
</feature>
<dbReference type="InterPro" id="IPR011990">
    <property type="entry name" value="TPR-like_helical_dom_sf"/>
</dbReference>
<dbReference type="RefSeq" id="WP_249657843.1">
    <property type="nucleotide sequence ID" value="NZ_JAMFMA010000003.1"/>
</dbReference>
<proteinExistence type="predicted"/>
<name>A0ABT0PTC9_9FLAO</name>
<keyword evidence="3" id="KW-1185">Reference proteome</keyword>
<sequence>MKKINLLMCMLLCLVFATSCTEDFTEMNTDQSGFLADEVSAKFFLTDLQFRLYSPDRFPYWRAHLIHADRYAGHFTFGHNSSWWSDELCYTYNAGYTDATFGWLNNYLGNILNFQEFVEEGGDLENEYMYAMSLIIKGLYYQMYTDTFGMVPYTEAGVDGILTPVFDEQSVIYQGIIADLDQAMATIGDAETTGVGVNDAGENDIYCGGDLQQWKRMANTLKLRIAMRALNAPGENFATAAINQALSAPLLDDANGSVVMTKDFVISQWAAAAYGDIWHNFGGGSDWTVGATLINMLQDNNDPRLSSYAKPAVGGSFIFVNNAETPDPNYQDRLDFVVATLDEAGADYTLATAGDETTIEVAPGQFIGQPTRTNGDTYPYVRYDMFSTPSDRVIQEKGSQVDAYPEIVLTSAESYFLQAEAAVRGISGGDAQALFATGIKEAMKLWNIPEGDADTYIATEAAADITSGTTDERLEKIAHQRWLASYTDGFEAWAVVRDTGYPAELAAGVSDQIIYGLGNLNGDYPQRMRYGSGAQDNPNFSAVQGIQGDDLQATTLWFAQ</sequence>
<dbReference type="Pfam" id="PF12771">
    <property type="entry name" value="SusD-like_2"/>
    <property type="match status" value="2"/>
</dbReference>
<evidence type="ECO:0000313" key="2">
    <source>
        <dbReference type="EMBL" id="MCL6274652.1"/>
    </source>
</evidence>
<gene>
    <name evidence="2" type="ORF">M3P19_11575</name>
</gene>
<feature type="signal peptide" evidence="1">
    <location>
        <begin position="1"/>
        <end position="21"/>
    </location>
</feature>
<dbReference type="EMBL" id="JAMFMA010000003">
    <property type="protein sequence ID" value="MCL6274652.1"/>
    <property type="molecule type" value="Genomic_DNA"/>
</dbReference>
<dbReference type="PROSITE" id="PS51257">
    <property type="entry name" value="PROKAR_LIPOPROTEIN"/>
    <property type="match status" value="1"/>
</dbReference>
<dbReference type="SUPFAM" id="SSF48452">
    <property type="entry name" value="TPR-like"/>
    <property type="match status" value="1"/>
</dbReference>
<evidence type="ECO:0000256" key="1">
    <source>
        <dbReference type="SAM" id="SignalP"/>
    </source>
</evidence>
<organism evidence="2 3">
    <name type="scientific">Flagellimonas spongiicola</name>
    <dbReference type="NCBI Taxonomy" id="2942208"/>
    <lineage>
        <taxon>Bacteria</taxon>
        <taxon>Pseudomonadati</taxon>
        <taxon>Bacteroidota</taxon>
        <taxon>Flavobacteriia</taxon>
        <taxon>Flavobacteriales</taxon>
        <taxon>Flavobacteriaceae</taxon>
        <taxon>Flagellimonas</taxon>
    </lineage>
</organism>
<dbReference type="Gene3D" id="1.25.40.390">
    <property type="match status" value="1"/>
</dbReference>
<keyword evidence="2" id="KW-0449">Lipoprotein</keyword>
<protein>
    <submittedName>
        <fullName evidence="2">SusD/RagB family nutrient-binding outer membrane lipoprotein</fullName>
    </submittedName>
</protein>
<comment type="caution">
    <text evidence="2">The sequence shown here is derived from an EMBL/GenBank/DDBJ whole genome shotgun (WGS) entry which is preliminary data.</text>
</comment>
<reference evidence="2 3" key="1">
    <citation type="submission" date="2022-05" db="EMBL/GenBank/DDBJ databases">
        <authorList>
            <person name="Park J.-S."/>
        </authorList>
    </citation>
    <scope>NUCLEOTIDE SEQUENCE [LARGE SCALE GENOMIC DNA]</scope>
    <source>
        <strain evidence="2 3">2012CJ35-5</strain>
    </source>
</reference>
<evidence type="ECO:0000313" key="3">
    <source>
        <dbReference type="Proteomes" id="UP001203607"/>
    </source>
</evidence>
<keyword evidence="1" id="KW-0732">Signal</keyword>
<dbReference type="Proteomes" id="UP001203607">
    <property type="component" value="Unassembled WGS sequence"/>
</dbReference>
<accession>A0ABT0PTC9</accession>
<dbReference type="InterPro" id="IPR041662">
    <property type="entry name" value="SusD-like_2"/>
</dbReference>